<sequence length="402" mass="44877">MEQRRNALTSSDAFPTRENPGATLPGIEPGSPRCGWGWGGERWRRLDCSPSTIANRVQSPAGSRPDFRTWESCWTMPLVGGFSRGSPVSSVLAFQRCSILTSFRLSWLSRPRTPEFCEKISRSVALHNAIAQIHFRDWMVSVLRVLDLRAPITDVQYRNNLILIGQPSRKISPHKDTPPIRKGKLLVGHASRVVYSVVGFPSAKMRIDKPACTPRTREAGCKYRSTTGAVSGVAWADSIVVLRADEGEANVGTQGWKGRRGKNPADLRHRPRRFPHAKIRGVNRPVIEPVSPWWEASCLTVLPPRPQCGGLSGLGECGKGTDPPRITRKKRLSVRYTRMRITYARVKASWARFSTERDPSPGEQFMPLQTTVAERLARSPPTKANRVEFLAGSPDFCKWESC</sequence>
<gene>
    <name evidence="2" type="ORF">PR048_032264</name>
</gene>
<comment type="caution">
    <text evidence="2">The sequence shown here is derived from an EMBL/GenBank/DDBJ whole genome shotgun (WGS) entry which is preliminary data.</text>
</comment>
<evidence type="ECO:0000313" key="2">
    <source>
        <dbReference type="EMBL" id="KAJ8866421.1"/>
    </source>
</evidence>
<feature type="region of interest" description="Disordered" evidence="1">
    <location>
        <begin position="1"/>
        <end position="33"/>
    </location>
</feature>
<proteinExistence type="predicted"/>
<dbReference type="EMBL" id="JARBHB010000016">
    <property type="protein sequence ID" value="KAJ8866421.1"/>
    <property type="molecule type" value="Genomic_DNA"/>
</dbReference>
<name>A0ABQ9G1R1_9NEOP</name>
<keyword evidence="3" id="KW-1185">Reference proteome</keyword>
<evidence type="ECO:0000313" key="3">
    <source>
        <dbReference type="Proteomes" id="UP001159363"/>
    </source>
</evidence>
<feature type="compositionally biased region" description="Polar residues" evidence="1">
    <location>
        <begin position="1"/>
        <end position="13"/>
    </location>
</feature>
<protein>
    <recommendedName>
        <fullName evidence="4">Ribosomal protein L2</fullName>
    </recommendedName>
</protein>
<accession>A0ABQ9G1R1</accession>
<reference evidence="2 3" key="1">
    <citation type="submission" date="2023-02" db="EMBL/GenBank/DDBJ databases">
        <title>LHISI_Scaffold_Assembly.</title>
        <authorList>
            <person name="Stuart O.P."/>
            <person name="Cleave R."/>
            <person name="Magrath M.J.L."/>
            <person name="Mikheyev A.S."/>
        </authorList>
    </citation>
    <scope>NUCLEOTIDE SEQUENCE [LARGE SCALE GENOMIC DNA]</scope>
    <source>
        <strain evidence="2">Daus_M_001</strain>
        <tissue evidence="2">Leg muscle</tissue>
    </source>
</reference>
<organism evidence="2 3">
    <name type="scientific">Dryococelus australis</name>
    <dbReference type="NCBI Taxonomy" id="614101"/>
    <lineage>
        <taxon>Eukaryota</taxon>
        <taxon>Metazoa</taxon>
        <taxon>Ecdysozoa</taxon>
        <taxon>Arthropoda</taxon>
        <taxon>Hexapoda</taxon>
        <taxon>Insecta</taxon>
        <taxon>Pterygota</taxon>
        <taxon>Neoptera</taxon>
        <taxon>Polyneoptera</taxon>
        <taxon>Phasmatodea</taxon>
        <taxon>Verophasmatodea</taxon>
        <taxon>Anareolatae</taxon>
        <taxon>Phasmatidae</taxon>
        <taxon>Eurycanthinae</taxon>
        <taxon>Dryococelus</taxon>
    </lineage>
</organism>
<dbReference type="Proteomes" id="UP001159363">
    <property type="component" value="Chromosome 15"/>
</dbReference>
<evidence type="ECO:0000256" key="1">
    <source>
        <dbReference type="SAM" id="MobiDB-lite"/>
    </source>
</evidence>
<evidence type="ECO:0008006" key="4">
    <source>
        <dbReference type="Google" id="ProtNLM"/>
    </source>
</evidence>